<dbReference type="Proteomes" id="UP000006461">
    <property type="component" value="Chromosome"/>
</dbReference>
<accession>I4EQY6</accession>
<sequence length="90" mass="9805">MPTDCGQHAARRGVSRSGRPCRLLDGARRVVSRTTRHSRRISHRAGGTGVVDLLATLDTGHDRERCALNSEPLAIGPTRIEAPRRGRLGE</sequence>
<name>I4EQY6_MODI5</name>
<protein>
    <submittedName>
        <fullName evidence="2">Uncharacterized protein</fullName>
    </submittedName>
</protein>
<organism evidence="2 3">
    <name type="scientific">Modestobacter italicus (strain DSM 44449 / CECT 9708 / BC 501)</name>
    <dbReference type="NCBI Taxonomy" id="2732864"/>
    <lineage>
        <taxon>Bacteria</taxon>
        <taxon>Bacillati</taxon>
        <taxon>Actinomycetota</taxon>
        <taxon>Actinomycetes</taxon>
        <taxon>Geodermatophilales</taxon>
        <taxon>Geodermatophilaceae</taxon>
        <taxon>Modestobacter</taxon>
    </lineage>
</organism>
<gene>
    <name evidence="2" type="ordered locus">MODMU_0338</name>
</gene>
<proteinExistence type="predicted"/>
<reference evidence="2 3" key="1">
    <citation type="journal article" date="2012" name="J. Bacteriol.">
        <title>Genome Sequence of Radiation-Resistant Modestobacter marinus Strain BC501, a Representative Actinobacterium That Thrives on Calcareous Stone Surfaces.</title>
        <authorList>
            <person name="Normand P."/>
            <person name="Gury J."/>
            <person name="Pujic P."/>
            <person name="Chouaia B."/>
            <person name="Crotti E."/>
            <person name="Brusetti L."/>
            <person name="Daffonchio D."/>
            <person name="Vacherie B."/>
            <person name="Barbe V."/>
            <person name="Medigue C."/>
            <person name="Calteau A."/>
            <person name="Ghodhbane-Gtari F."/>
            <person name="Essoussi I."/>
            <person name="Nouioui I."/>
            <person name="Abbassi-Ghozzi I."/>
            <person name="Gtari M."/>
        </authorList>
    </citation>
    <scope>NUCLEOTIDE SEQUENCE [LARGE SCALE GENOMIC DNA]</scope>
    <source>
        <strain evidence="3">BC 501</strain>
    </source>
</reference>
<dbReference type="HOGENOM" id="CLU_2437572_0_0_11"/>
<dbReference type="STRING" id="477641.MODMU_0338"/>
<keyword evidence="3" id="KW-1185">Reference proteome</keyword>
<dbReference type="AlphaFoldDB" id="I4EQY6"/>
<dbReference type="KEGG" id="mmar:MODMU_0338"/>
<feature type="region of interest" description="Disordered" evidence="1">
    <location>
        <begin position="1"/>
        <end position="20"/>
    </location>
</feature>
<evidence type="ECO:0000256" key="1">
    <source>
        <dbReference type="SAM" id="MobiDB-lite"/>
    </source>
</evidence>
<evidence type="ECO:0000313" key="2">
    <source>
        <dbReference type="EMBL" id="CCH85799.1"/>
    </source>
</evidence>
<dbReference type="EMBL" id="FO203431">
    <property type="protein sequence ID" value="CCH85799.1"/>
    <property type="molecule type" value="Genomic_DNA"/>
</dbReference>
<evidence type="ECO:0000313" key="3">
    <source>
        <dbReference type="Proteomes" id="UP000006461"/>
    </source>
</evidence>